<keyword evidence="7" id="KW-1185">Reference proteome</keyword>
<protein>
    <submittedName>
        <fullName evidence="6">LysR family transcriptional regulator</fullName>
    </submittedName>
</protein>
<keyword evidence="3" id="KW-0238">DNA-binding</keyword>
<dbReference type="Gene3D" id="3.40.190.10">
    <property type="entry name" value="Periplasmic binding protein-like II"/>
    <property type="match status" value="2"/>
</dbReference>
<evidence type="ECO:0000256" key="2">
    <source>
        <dbReference type="ARBA" id="ARBA00023015"/>
    </source>
</evidence>
<evidence type="ECO:0000259" key="5">
    <source>
        <dbReference type="PROSITE" id="PS50931"/>
    </source>
</evidence>
<dbReference type="GO" id="GO:0032993">
    <property type="term" value="C:protein-DNA complex"/>
    <property type="evidence" value="ECO:0007669"/>
    <property type="project" value="TreeGrafter"/>
</dbReference>
<accession>A0A9E8SL36</accession>
<evidence type="ECO:0000313" key="7">
    <source>
        <dbReference type="Proteomes" id="UP001164653"/>
    </source>
</evidence>
<evidence type="ECO:0000256" key="1">
    <source>
        <dbReference type="ARBA" id="ARBA00009437"/>
    </source>
</evidence>
<reference evidence="6" key="1">
    <citation type="submission" date="2022-11" db="EMBL/GenBank/DDBJ databases">
        <title>Dyadobacter pollutisoli sp. nov., isolated from plastic dumped soil.</title>
        <authorList>
            <person name="Kim J.M."/>
            <person name="Kim K.R."/>
            <person name="Lee J.K."/>
            <person name="Hao L."/>
            <person name="Jeon C.O."/>
        </authorList>
    </citation>
    <scope>NUCLEOTIDE SEQUENCE</scope>
    <source>
        <strain evidence="6">U1</strain>
    </source>
</reference>
<comment type="similarity">
    <text evidence="1">Belongs to the LysR transcriptional regulatory family.</text>
</comment>
<evidence type="ECO:0000313" key="6">
    <source>
        <dbReference type="EMBL" id="WAC13170.1"/>
    </source>
</evidence>
<dbReference type="CDD" id="cd08414">
    <property type="entry name" value="PBP2_LTTR_aromatics_like"/>
    <property type="match status" value="1"/>
</dbReference>
<dbReference type="Proteomes" id="UP001164653">
    <property type="component" value="Chromosome"/>
</dbReference>
<dbReference type="GO" id="GO:0003677">
    <property type="term" value="F:DNA binding"/>
    <property type="evidence" value="ECO:0007669"/>
    <property type="project" value="UniProtKB-KW"/>
</dbReference>
<dbReference type="FunFam" id="1.10.10.10:FF:000001">
    <property type="entry name" value="LysR family transcriptional regulator"/>
    <property type="match status" value="1"/>
</dbReference>
<dbReference type="PANTHER" id="PTHR30346">
    <property type="entry name" value="TRANSCRIPTIONAL DUAL REGULATOR HCAR-RELATED"/>
    <property type="match status" value="1"/>
</dbReference>
<gene>
    <name evidence="6" type="ORF">ON006_04230</name>
</gene>
<feature type="domain" description="HTH lysR-type" evidence="5">
    <location>
        <begin position="1"/>
        <end position="58"/>
    </location>
</feature>
<dbReference type="PROSITE" id="PS50931">
    <property type="entry name" value="HTH_LYSR"/>
    <property type="match status" value="1"/>
</dbReference>
<sequence length="285" mass="32517">MTIQQIAYFIALAKQLHYWNTSYQLNITQSTLTRQIQALESELQIALFKRTKRRVELTEAGKFLFDQWEPLLNQIHATTAYARKIQSGIVGTIAITHPGSIGYKLLPDILSKISDHYPMVKVEIIQLKYNQEVEFLTSFKLDMAFSRYEHPTEFLESKLVQTENFAFAVPQEHPIKTIDGISSESLQNERFILPSLEPGYSYPNLIGKVLSHYQIKPDVYYQSDFVSTVLGLVARGLGISIVSISVADSAAVGVRFIEIPFQIPLYLYWRKNDENPLINNIVGLI</sequence>
<keyword evidence="4" id="KW-0804">Transcription</keyword>
<proteinExistence type="inferred from homology"/>
<dbReference type="Gene3D" id="1.10.10.10">
    <property type="entry name" value="Winged helix-like DNA-binding domain superfamily/Winged helix DNA-binding domain"/>
    <property type="match status" value="1"/>
</dbReference>
<dbReference type="InterPro" id="IPR005119">
    <property type="entry name" value="LysR_subst-bd"/>
</dbReference>
<evidence type="ECO:0000256" key="3">
    <source>
        <dbReference type="ARBA" id="ARBA00023125"/>
    </source>
</evidence>
<keyword evidence="2" id="KW-0805">Transcription regulation</keyword>
<dbReference type="KEGG" id="dpf:ON006_04230"/>
<dbReference type="GO" id="GO:0003700">
    <property type="term" value="F:DNA-binding transcription factor activity"/>
    <property type="evidence" value="ECO:0007669"/>
    <property type="project" value="InterPro"/>
</dbReference>
<organism evidence="6 7">
    <name type="scientific">Dyadobacter pollutisoli</name>
    <dbReference type="NCBI Taxonomy" id="2910158"/>
    <lineage>
        <taxon>Bacteria</taxon>
        <taxon>Pseudomonadati</taxon>
        <taxon>Bacteroidota</taxon>
        <taxon>Cytophagia</taxon>
        <taxon>Cytophagales</taxon>
        <taxon>Spirosomataceae</taxon>
        <taxon>Dyadobacter</taxon>
    </lineage>
</organism>
<dbReference type="RefSeq" id="WP_244824660.1">
    <property type="nucleotide sequence ID" value="NZ_CP112998.1"/>
</dbReference>
<dbReference type="Pfam" id="PF00126">
    <property type="entry name" value="HTH_1"/>
    <property type="match status" value="1"/>
</dbReference>
<dbReference type="InterPro" id="IPR036388">
    <property type="entry name" value="WH-like_DNA-bd_sf"/>
</dbReference>
<dbReference type="SUPFAM" id="SSF46785">
    <property type="entry name" value="Winged helix' DNA-binding domain"/>
    <property type="match status" value="1"/>
</dbReference>
<name>A0A9E8SL36_9BACT</name>
<dbReference type="SUPFAM" id="SSF53850">
    <property type="entry name" value="Periplasmic binding protein-like II"/>
    <property type="match status" value="1"/>
</dbReference>
<dbReference type="EMBL" id="CP112998">
    <property type="protein sequence ID" value="WAC13170.1"/>
    <property type="molecule type" value="Genomic_DNA"/>
</dbReference>
<evidence type="ECO:0000256" key="4">
    <source>
        <dbReference type="ARBA" id="ARBA00023163"/>
    </source>
</evidence>
<dbReference type="AlphaFoldDB" id="A0A9E8SL36"/>
<dbReference type="InterPro" id="IPR036390">
    <property type="entry name" value="WH_DNA-bd_sf"/>
</dbReference>
<dbReference type="PANTHER" id="PTHR30346:SF0">
    <property type="entry name" value="HCA OPERON TRANSCRIPTIONAL ACTIVATOR HCAR"/>
    <property type="match status" value="1"/>
</dbReference>
<dbReference type="Pfam" id="PF03466">
    <property type="entry name" value="LysR_substrate"/>
    <property type="match status" value="1"/>
</dbReference>
<dbReference type="InterPro" id="IPR000847">
    <property type="entry name" value="LysR_HTH_N"/>
</dbReference>